<dbReference type="GO" id="GO:0003676">
    <property type="term" value="F:nucleic acid binding"/>
    <property type="evidence" value="ECO:0007669"/>
    <property type="project" value="InterPro"/>
</dbReference>
<reference evidence="3" key="2">
    <citation type="submission" date="2012-04" db="EMBL/GenBank/DDBJ databases">
        <title>Complete genome sequence of Providencia stuartii clinical isolate MRSN 2154.</title>
        <authorList>
            <person name="Clifford R.J."/>
            <person name="Hang J."/>
            <person name="Riley M.C."/>
            <person name="Onmus-Leone F."/>
            <person name="Kuschner R.A."/>
            <person name="Lesho E.P."/>
            <person name="Waterman P.E."/>
        </authorList>
    </citation>
    <scope>NUCLEOTIDE SEQUENCE [LARGE SCALE GENOMIC DNA]</scope>
    <source>
        <strain evidence="3">MRSN 2154</strain>
    </source>
</reference>
<protein>
    <submittedName>
        <fullName evidence="2">Integrase</fullName>
    </submittedName>
</protein>
<reference evidence="2 3" key="1">
    <citation type="journal article" date="2012" name="J. Bacteriol.">
        <title>Complete Genome Sequence of Providencia stuartii Clinical Isolate MRSN 2154.</title>
        <authorList>
            <person name="Clifford R.J."/>
            <person name="Hang J."/>
            <person name="Riley M.C."/>
            <person name="Onmus-Leone F."/>
            <person name="Kuschner R.A."/>
            <person name="Lesho E.P."/>
            <person name="Waterman P.E."/>
        </authorList>
    </citation>
    <scope>NUCLEOTIDE SEQUENCE [LARGE SCALE GENOMIC DNA]</scope>
    <source>
        <strain evidence="2 3">MRSN 2154</strain>
    </source>
</reference>
<organism evidence="2 3">
    <name type="scientific">Providencia stuartii (strain MRSN 2154)</name>
    <dbReference type="NCBI Taxonomy" id="1157951"/>
    <lineage>
        <taxon>Bacteria</taxon>
        <taxon>Pseudomonadati</taxon>
        <taxon>Pseudomonadota</taxon>
        <taxon>Gammaproteobacteria</taxon>
        <taxon>Enterobacterales</taxon>
        <taxon>Morganellaceae</taxon>
        <taxon>Providencia</taxon>
    </lineage>
</organism>
<dbReference type="SUPFAM" id="SSF46689">
    <property type="entry name" value="Homeodomain-like"/>
    <property type="match status" value="1"/>
</dbReference>
<evidence type="ECO:0000313" key="2">
    <source>
        <dbReference type="EMBL" id="AFH94596.1"/>
    </source>
</evidence>
<dbReference type="Proteomes" id="UP000005012">
    <property type="component" value="Chromosome"/>
</dbReference>
<dbReference type="NCBIfam" id="NF033577">
    <property type="entry name" value="transpos_IS481"/>
    <property type="match status" value="1"/>
</dbReference>
<gene>
    <name evidence="2" type="ordered locus">S70_13795</name>
</gene>
<dbReference type="Gene3D" id="1.10.10.10">
    <property type="entry name" value="Winged helix-like DNA-binding domain superfamily/Winged helix DNA-binding domain"/>
    <property type="match status" value="1"/>
</dbReference>
<dbReference type="HOGENOM" id="CLU_027402_15_2_6"/>
<name>A0A140NQX9_PROSM</name>
<dbReference type="InterPro" id="IPR012337">
    <property type="entry name" value="RNaseH-like_sf"/>
</dbReference>
<dbReference type="PANTHER" id="PTHR35004:SF7">
    <property type="entry name" value="INTEGRASE PROTEIN"/>
    <property type="match status" value="1"/>
</dbReference>
<dbReference type="InterPro" id="IPR036388">
    <property type="entry name" value="WH-like_DNA-bd_sf"/>
</dbReference>
<dbReference type="EMBL" id="CP003488">
    <property type="protein sequence ID" value="AFH94596.1"/>
    <property type="molecule type" value="Genomic_DNA"/>
</dbReference>
<dbReference type="Gene3D" id="3.30.420.10">
    <property type="entry name" value="Ribonuclease H-like superfamily/Ribonuclease H"/>
    <property type="match status" value="1"/>
</dbReference>
<dbReference type="InterPro" id="IPR001584">
    <property type="entry name" value="Integrase_cat-core"/>
</dbReference>
<dbReference type="PATRIC" id="fig|1157951.4.peg.2772"/>
<evidence type="ECO:0000313" key="3">
    <source>
        <dbReference type="Proteomes" id="UP000005012"/>
    </source>
</evidence>
<dbReference type="InterPro" id="IPR036397">
    <property type="entry name" value="RNaseH_sf"/>
</dbReference>
<sequence>MMNIKAKRDIAHKTKILNHARESKNIAKTCRHFGISRETFYTWKRAYERDGEKGLINNKPCPENLTRRVAKHIEELVIYLRTTYHFGPQRIAWYLLRFHNIKISRSGCYYVLLRNKLNQLPQNQRSRSKPLFKRYQKQVPGHHVQVDVKFLFFNTPDGQRIKRFQYTAIDDATRIRALKIYERHNQANAIDFINYVVDKFPFRIKTIRTDNGHEFQSKFNWHIHDLGMEHVYIRPATPRLNGKVERSHLTDKQEFYQLIDYKDDVDLHEKLAEWEVFYNCHRPHSAHAGKTPYEVLKISLVFKAKRQPRF</sequence>
<dbReference type="RefSeq" id="WP_014657546.1">
    <property type="nucleotide sequence ID" value="NC_017731.1"/>
</dbReference>
<dbReference type="KEGG" id="psi:S70_13795"/>
<dbReference type="Pfam" id="PF13683">
    <property type="entry name" value="rve_3"/>
    <property type="match status" value="1"/>
</dbReference>
<dbReference type="SUPFAM" id="SSF53098">
    <property type="entry name" value="Ribonuclease H-like"/>
    <property type="match status" value="1"/>
</dbReference>
<proteinExistence type="predicted"/>
<dbReference type="AlphaFoldDB" id="A0A140NQX9"/>
<dbReference type="InterPro" id="IPR047656">
    <property type="entry name" value="IS481-like_transpos"/>
</dbReference>
<dbReference type="PROSITE" id="PS50994">
    <property type="entry name" value="INTEGRASE"/>
    <property type="match status" value="1"/>
</dbReference>
<accession>A0A140NQX9</accession>
<feature type="domain" description="Integrase catalytic" evidence="1">
    <location>
        <begin position="136"/>
        <end position="300"/>
    </location>
</feature>
<dbReference type="Pfam" id="PF13518">
    <property type="entry name" value="HTH_28"/>
    <property type="match status" value="1"/>
</dbReference>
<dbReference type="InterPro" id="IPR055247">
    <property type="entry name" value="InsJ-like_HTH"/>
</dbReference>
<dbReference type="InterPro" id="IPR009057">
    <property type="entry name" value="Homeodomain-like_sf"/>
</dbReference>
<dbReference type="PANTHER" id="PTHR35004">
    <property type="entry name" value="TRANSPOSASE RV3428C-RELATED"/>
    <property type="match status" value="1"/>
</dbReference>
<evidence type="ECO:0000259" key="1">
    <source>
        <dbReference type="PROSITE" id="PS50994"/>
    </source>
</evidence>
<dbReference type="GO" id="GO:0015074">
    <property type="term" value="P:DNA integration"/>
    <property type="evidence" value="ECO:0007669"/>
    <property type="project" value="InterPro"/>
</dbReference>